<dbReference type="InterPro" id="IPR007412">
    <property type="entry name" value="FlgM"/>
</dbReference>
<dbReference type="GO" id="GO:0045892">
    <property type="term" value="P:negative regulation of DNA-templated transcription"/>
    <property type="evidence" value="ECO:0007669"/>
    <property type="project" value="InterPro"/>
</dbReference>
<dbReference type="PATRIC" id="fig|1473.5.peg.1684"/>
<dbReference type="GO" id="GO:0044781">
    <property type="term" value="P:bacterial-type flagellum organization"/>
    <property type="evidence" value="ECO:0007669"/>
    <property type="project" value="UniProtKB-KW"/>
</dbReference>
<keyword evidence="4" id="KW-1005">Bacterial flagellum biogenesis</keyword>
<dbReference type="GeneID" id="66871168"/>
<organism evidence="8 9">
    <name type="scientific">Virgibacillus pantothenticus</name>
    <dbReference type="NCBI Taxonomy" id="1473"/>
    <lineage>
        <taxon>Bacteria</taxon>
        <taxon>Bacillati</taxon>
        <taxon>Bacillota</taxon>
        <taxon>Bacilli</taxon>
        <taxon>Bacillales</taxon>
        <taxon>Bacillaceae</taxon>
        <taxon>Virgibacillus</taxon>
    </lineage>
</organism>
<sequence>MKINGPNQSDFNPYHKQQIPKQLEVKREMKKDQLEISSKAKQLHKGHKENEARTAHVERLKAMIESGDYKISYDQTAQKMIDFFSGK</sequence>
<dbReference type="EMBL" id="LGTO01000007">
    <property type="protein sequence ID" value="KNE19761.1"/>
    <property type="molecule type" value="Genomic_DNA"/>
</dbReference>
<accession>A0A0L0QMH3</accession>
<keyword evidence="5" id="KW-0805">Transcription regulation</keyword>
<keyword evidence="6" id="KW-0804">Transcription</keyword>
<name>A0A0L0QMH3_VIRPA</name>
<dbReference type="RefSeq" id="WP_050352316.1">
    <property type="nucleotide sequence ID" value="NZ_BOSN01000008.1"/>
</dbReference>
<dbReference type="AlphaFoldDB" id="A0A0L0QMH3"/>
<comment type="caution">
    <text evidence="8">The sequence shown here is derived from an EMBL/GenBank/DDBJ whole genome shotgun (WGS) entry which is preliminary data.</text>
</comment>
<protein>
    <recommendedName>
        <fullName evidence="2">Negative regulator of flagellin synthesis</fullName>
    </recommendedName>
</protein>
<keyword evidence="8" id="KW-0282">Flagellum</keyword>
<evidence type="ECO:0000256" key="1">
    <source>
        <dbReference type="ARBA" id="ARBA00005322"/>
    </source>
</evidence>
<comment type="similarity">
    <text evidence="1">Belongs to the FlgM family.</text>
</comment>
<evidence type="ECO:0000313" key="9">
    <source>
        <dbReference type="Proteomes" id="UP000036780"/>
    </source>
</evidence>
<evidence type="ECO:0000259" key="7">
    <source>
        <dbReference type="Pfam" id="PF04316"/>
    </source>
</evidence>
<dbReference type="Pfam" id="PF04316">
    <property type="entry name" value="FlgM"/>
    <property type="match status" value="1"/>
</dbReference>
<evidence type="ECO:0000256" key="2">
    <source>
        <dbReference type="ARBA" id="ARBA00017823"/>
    </source>
</evidence>
<evidence type="ECO:0000256" key="3">
    <source>
        <dbReference type="ARBA" id="ARBA00022491"/>
    </source>
</evidence>
<proteinExistence type="inferred from homology"/>
<evidence type="ECO:0000313" key="8">
    <source>
        <dbReference type="EMBL" id="KNE19761.1"/>
    </source>
</evidence>
<evidence type="ECO:0000256" key="6">
    <source>
        <dbReference type="ARBA" id="ARBA00023163"/>
    </source>
</evidence>
<gene>
    <name evidence="8" type="ORF">AFK71_15120</name>
</gene>
<keyword evidence="3" id="KW-0678">Repressor</keyword>
<keyword evidence="9" id="KW-1185">Reference proteome</keyword>
<keyword evidence="8" id="KW-0966">Cell projection</keyword>
<dbReference type="SUPFAM" id="SSF101498">
    <property type="entry name" value="Anti-sigma factor FlgM"/>
    <property type="match status" value="1"/>
</dbReference>
<keyword evidence="8" id="KW-0969">Cilium</keyword>
<evidence type="ECO:0000256" key="5">
    <source>
        <dbReference type="ARBA" id="ARBA00023015"/>
    </source>
</evidence>
<dbReference type="OrthoDB" id="2991036at2"/>
<dbReference type="NCBIfam" id="TIGR03824">
    <property type="entry name" value="FlgM_jcvi"/>
    <property type="match status" value="1"/>
</dbReference>
<dbReference type="InterPro" id="IPR031316">
    <property type="entry name" value="FlgM_C"/>
</dbReference>
<dbReference type="Proteomes" id="UP000036780">
    <property type="component" value="Unassembled WGS sequence"/>
</dbReference>
<reference evidence="9" key="1">
    <citation type="submission" date="2015-07" db="EMBL/GenBank/DDBJ databases">
        <title>Fjat-10053 dsm26.</title>
        <authorList>
            <person name="Liu B."/>
            <person name="Wang J."/>
            <person name="Zhu Y."/>
            <person name="Liu G."/>
            <person name="Chen Q."/>
            <person name="Chen Z."/>
            <person name="Lan J."/>
            <person name="Che J."/>
            <person name="Ge C."/>
            <person name="Shi H."/>
            <person name="Pan Z."/>
            <person name="Liu X."/>
        </authorList>
    </citation>
    <scope>NUCLEOTIDE SEQUENCE [LARGE SCALE GENOMIC DNA]</scope>
    <source>
        <strain evidence="9">DSM 26</strain>
    </source>
</reference>
<evidence type="ECO:0000256" key="4">
    <source>
        <dbReference type="ARBA" id="ARBA00022795"/>
    </source>
</evidence>
<feature type="domain" description="Anti-sigma-28 factor FlgM C-terminal" evidence="7">
    <location>
        <begin position="32"/>
        <end position="82"/>
    </location>
</feature>
<dbReference type="InterPro" id="IPR035890">
    <property type="entry name" value="Anti-sigma-28_factor_FlgM_sf"/>
</dbReference>